<name>A0A844ZVA2_9SPHN</name>
<feature type="signal peptide" evidence="1">
    <location>
        <begin position="1"/>
        <end position="20"/>
    </location>
</feature>
<gene>
    <name evidence="2" type="ORF">GRI41_11260</name>
</gene>
<dbReference type="RefSeq" id="WP_160605081.1">
    <property type="nucleotide sequence ID" value="NZ_WTYX01000002.1"/>
</dbReference>
<reference evidence="2 3" key="1">
    <citation type="submission" date="2019-12" db="EMBL/GenBank/DDBJ databases">
        <title>Genomic-based taxomic classification of the family Erythrobacteraceae.</title>
        <authorList>
            <person name="Xu L."/>
        </authorList>
    </citation>
    <scope>NUCLEOTIDE SEQUENCE [LARGE SCALE GENOMIC DNA]</scope>
    <source>
        <strain evidence="2 3">KCTC 52763</strain>
    </source>
</reference>
<evidence type="ECO:0000256" key="1">
    <source>
        <dbReference type="SAM" id="SignalP"/>
    </source>
</evidence>
<accession>A0A844ZVA2</accession>
<dbReference type="EMBL" id="WTYX01000002">
    <property type="protein sequence ID" value="MXO91404.1"/>
    <property type="molecule type" value="Genomic_DNA"/>
</dbReference>
<organism evidence="2 3">
    <name type="scientific">Pontixanthobacter aquaemixtae</name>
    <dbReference type="NCBI Taxonomy" id="1958940"/>
    <lineage>
        <taxon>Bacteria</taxon>
        <taxon>Pseudomonadati</taxon>
        <taxon>Pseudomonadota</taxon>
        <taxon>Alphaproteobacteria</taxon>
        <taxon>Sphingomonadales</taxon>
        <taxon>Erythrobacteraceae</taxon>
        <taxon>Pontixanthobacter</taxon>
    </lineage>
</organism>
<dbReference type="GO" id="GO:0015473">
    <property type="term" value="F:fimbrial usher porin activity"/>
    <property type="evidence" value="ECO:0007669"/>
    <property type="project" value="InterPro"/>
</dbReference>
<proteinExistence type="predicted"/>
<sequence>MFRRPTPAAKAFLALPFAFAALISGQNPASAQASDPFALPTDLSINDARAREADGPGLSAAKVDGRSLVRMVDLLWVDGDLAIKAESAQMAGLPIDPSATGYIKLKDIEIANWTFDKLSQQLSITKFRDGDGANDVNMARFTGGTGERSPLPAMLIDYNLNATVTGDGVSAAGVVAPRLVYGNIQAGGAMQFVSNPAPGRSKIRRLDTTVTFAMPDKGLVTRVGDTITAGTQSQRPLRIGGLQIGTDFALRPDLVTNPLPAFEGNVAVPTGLDLIVNDRRFTGGEIEAGRFQVRNIPVSPGRGEVSVIVRDELGREVVQSARIYVSRELLAPGLWEGAANIGYVRRRFGQVSNDYRDLTSTFFLRRGFSKSLSFGVSGEVGIGVKNFGAQAEMTLFDRALAFSEVRFSKTAENNGFLLRGGLESAGPGFSVRAEAIVPSSGYRDLAAQAGDPLPAKQFNGSISFDLRDTLKVQLTASRQRRQFDPRYPRQALKLDLVRASIQAKLTERIDFYSDFSYRTGSQGNFSAMVGVNIQLGRKRAAQASLTRNGGQNSAQAAFFRPDAEVGDIGYMIEGLAADRPRLAGRLSTRTRHTRLEAEAEYNAGSLAARASARGTLIFAGNTFYARNQTGGSYALVRTGKVGGITVTRENRDAGVTDSKGRLLVEDLTPLVPVQFDLDPDKLPFDAVARSTYRRVVVSRGAVAAVNLDVAAYRSQLIKLLDSSGKPLPVGTNLVAQPSGKDYMVAFDGLIDFNALSGDRTLTLGHAGGSCEIVLPDMGEDSFDLPEAQADCTPLTIAQTRGENEGGATEGGP</sequence>
<dbReference type="GO" id="GO:0009279">
    <property type="term" value="C:cell outer membrane"/>
    <property type="evidence" value="ECO:0007669"/>
    <property type="project" value="TreeGrafter"/>
</dbReference>
<dbReference type="PANTHER" id="PTHR30451:SF5">
    <property type="entry name" value="SLR0019 PROTEIN"/>
    <property type="match status" value="1"/>
</dbReference>
<dbReference type="AlphaFoldDB" id="A0A844ZVA2"/>
<dbReference type="Gene3D" id="2.60.40.2610">
    <property type="entry name" value="Outer membrane usher protein FimD, plug domain"/>
    <property type="match status" value="1"/>
</dbReference>
<dbReference type="Pfam" id="PF00577">
    <property type="entry name" value="Usher"/>
    <property type="match status" value="1"/>
</dbReference>
<dbReference type="Gene3D" id="2.60.40.3110">
    <property type="match status" value="1"/>
</dbReference>
<protein>
    <submittedName>
        <fullName evidence="2">Fimbria/pilus outer membrane usher protein</fullName>
    </submittedName>
</protein>
<dbReference type="GO" id="GO:0009297">
    <property type="term" value="P:pilus assembly"/>
    <property type="evidence" value="ECO:0007669"/>
    <property type="project" value="InterPro"/>
</dbReference>
<feature type="chain" id="PRO_5032808760" evidence="1">
    <location>
        <begin position="21"/>
        <end position="812"/>
    </location>
</feature>
<evidence type="ECO:0000313" key="3">
    <source>
        <dbReference type="Proteomes" id="UP000442714"/>
    </source>
</evidence>
<dbReference type="PANTHER" id="PTHR30451">
    <property type="entry name" value="OUTER MEMBRANE USHER PROTEIN"/>
    <property type="match status" value="1"/>
</dbReference>
<dbReference type="OrthoDB" id="8587at2"/>
<dbReference type="Proteomes" id="UP000442714">
    <property type="component" value="Unassembled WGS sequence"/>
</dbReference>
<evidence type="ECO:0000313" key="2">
    <source>
        <dbReference type="EMBL" id="MXO91404.1"/>
    </source>
</evidence>
<keyword evidence="3" id="KW-1185">Reference proteome</keyword>
<keyword evidence="1" id="KW-0732">Signal</keyword>
<dbReference type="InterPro" id="IPR042186">
    <property type="entry name" value="FimD_plug_dom"/>
</dbReference>
<dbReference type="InterPro" id="IPR000015">
    <property type="entry name" value="Fimb_usher"/>
</dbReference>
<comment type="caution">
    <text evidence="2">The sequence shown here is derived from an EMBL/GenBank/DDBJ whole genome shotgun (WGS) entry which is preliminary data.</text>
</comment>